<dbReference type="InterPro" id="IPR013332">
    <property type="entry name" value="KPR_N"/>
</dbReference>
<dbReference type="InterPro" id="IPR013328">
    <property type="entry name" value="6PGD_dom2"/>
</dbReference>
<dbReference type="InterPro" id="IPR051729">
    <property type="entry name" value="Opine/Lysopine_DH"/>
</dbReference>
<dbReference type="RefSeq" id="WP_125005552.1">
    <property type="nucleotide sequence ID" value="NZ_BHYK01000038.1"/>
</dbReference>
<comment type="caution">
    <text evidence="3">The sequence shown here is derived from an EMBL/GenBank/DDBJ whole genome shotgun (WGS) entry which is preliminary data.</text>
</comment>
<accession>A0A401USZ5</accession>
<dbReference type="GO" id="GO:0016491">
    <property type="term" value="F:oxidoreductase activity"/>
    <property type="evidence" value="ECO:0007669"/>
    <property type="project" value="InterPro"/>
</dbReference>
<reference evidence="3 4" key="1">
    <citation type="submission" date="2018-11" db="EMBL/GenBank/DDBJ databases">
        <title>Genome sequencing and assembly of Clostridium tagluense strain A121.</title>
        <authorList>
            <person name="Murakami T."/>
            <person name="Segawa T."/>
            <person name="Shcherbakova V.A."/>
            <person name="Mori H."/>
            <person name="Yoshimura Y."/>
        </authorList>
    </citation>
    <scope>NUCLEOTIDE SEQUENCE [LARGE SCALE GENOMIC DNA]</scope>
    <source>
        <strain evidence="3 4">A121</strain>
    </source>
</reference>
<evidence type="ECO:0000259" key="2">
    <source>
        <dbReference type="Pfam" id="PF02558"/>
    </source>
</evidence>
<proteinExistence type="predicted"/>
<dbReference type="SUPFAM" id="SSF48179">
    <property type="entry name" value="6-phosphogluconate dehydrogenase C-terminal domain-like"/>
    <property type="match status" value="1"/>
</dbReference>
<evidence type="ECO:0000313" key="4">
    <source>
        <dbReference type="Proteomes" id="UP000287872"/>
    </source>
</evidence>
<dbReference type="EMBL" id="BHYK01000038">
    <property type="protein sequence ID" value="GCD12675.1"/>
    <property type="molecule type" value="Genomic_DNA"/>
</dbReference>
<feature type="domain" description="Opine dehydrogenase" evidence="1">
    <location>
        <begin position="183"/>
        <end position="327"/>
    </location>
</feature>
<dbReference type="PANTHER" id="PTHR38015">
    <property type="entry name" value="BLR6086 PROTEIN"/>
    <property type="match status" value="1"/>
</dbReference>
<organism evidence="3 4">
    <name type="scientific">Clostridium tagluense</name>
    <dbReference type="NCBI Taxonomy" id="360422"/>
    <lineage>
        <taxon>Bacteria</taxon>
        <taxon>Bacillati</taxon>
        <taxon>Bacillota</taxon>
        <taxon>Clostridia</taxon>
        <taxon>Eubacteriales</taxon>
        <taxon>Clostridiaceae</taxon>
        <taxon>Clostridium</taxon>
    </lineage>
</organism>
<name>A0A401USZ5_9CLOT</name>
<dbReference type="Proteomes" id="UP000287872">
    <property type="component" value="Unassembled WGS sequence"/>
</dbReference>
<dbReference type="Gene3D" id="1.10.1040.10">
    <property type="entry name" value="N-(1-d-carboxylethyl)-l-norvaline Dehydrogenase, domain 2"/>
    <property type="match status" value="1"/>
</dbReference>
<dbReference type="Pfam" id="PF02558">
    <property type="entry name" value="ApbA"/>
    <property type="match status" value="1"/>
</dbReference>
<dbReference type="InterPro" id="IPR003421">
    <property type="entry name" value="Opine_DH"/>
</dbReference>
<dbReference type="OrthoDB" id="1073746at2"/>
<sequence length="355" mass="40182">MKITIAGAGNAGSTIAADLSLKGHEVTILKTSKKLHNEHYEAMVDNGYKIEFIRKGKSKEAKISLITTDYESALKNSQLIILYVQTNYQEDVIKKMAPYLDNQVILIEPGYLATMYFLKHCKNKNLTIVEAESSPMDCRITKAGQVTVLFENVRNPIGIYPESKAHETFEMLKALEYNFVKSKSVIEAALNNPNLIVHTIGAFMSIPRIEYANGEYWMYKEVFTKSVWNIVCALDREKIQILNKLKCKGNTYVEECKFRNSLDTSLDATEVFFDYANNHSCKGPFVSNSRYITEDVPEGLVLMESIGKHLEILTPICSSLINMSSAALNRDFRKEGRTLEKLGLENFKSLIENIL</sequence>
<dbReference type="AlphaFoldDB" id="A0A401USZ5"/>
<dbReference type="InterPro" id="IPR008927">
    <property type="entry name" value="6-PGluconate_DH-like_C_sf"/>
</dbReference>
<dbReference type="PANTHER" id="PTHR38015:SF1">
    <property type="entry name" value="OPINE DEHYDROGENASE DOMAIN-CONTAINING PROTEIN"/>
    <property type="match status" value="1"/>
</dbReference>
<evidence type="ECO:0000313" key="3">
    <source>
        <dbReference type="EMBL" id="GCD12675.1"/>
    </source>
</evidence>
<dbReference type="InterPro" id="IPR036291">
    <property type="entry name" value="NAD(P)-bd_dom_sf"/>
</dbReference>
<dbReference type="SUPFAM" id="SSF51735">
    <property type="entry name" value="NAD(P)-binding Rossmann-fold domains"/>
    <property type="match status" value="1"/>
</dbReference>
<feature type="domain" description="Ketopantoate reductase N-terminal" evidence="2">
    <location>
        <begin position="3"/>
        <end position="107"/>
    </location>
</feature>
<evidence type="ECO:0000259" key="1">
    <source>
        <dbReference type="Pfam" id="PF02317"/>
    </source>
</evidence>
<gene>
    <name evidence="3" type="ORF">Ctaglu_42980</name>
</gene>
<keyword evidence="4" id="KW-1185">Reference proteome</keyword>
<dbReference type="Pfam" id="PF02317">
    <property type="entry name" value="Octopine_DH"/>
    <property type="match status" value="1"/>
</dbReference>
<dbReference type="Gene3D" id="3.40.50.720">
    <property type="entry name" value="NAD(P)-binding Rossmann-like Domain"/>
    <property type="match status" value="1"/>
</dbReference>
<protein>
    <submittedName>
        <fullName evidence="3">Octopine dehydrogenase</fullName>
    </submittedName>
</protein>